<keyword evidence="3 6" id="KW-0812">Transmembrane</keyword>
<dbReference type="Pfam" id="PF00892">
    <property type="entry name" value="EamA"/>
    <property type="match status" value="1"/>
</dbReference>
<comment type="subcellular location">
    <subcellularLocation>
        <location evidence="1">Membrane</location>
        <topology evidence="1">Multi-pass membrane protein</topology>
    </subcellularLocation>
</comment>
<proteinExistence type="inferred from homology"/>
<reference evidence="8 9" key="1">
    <citation type="submission" date="2019-06" db="EMBL/GenBank/DDBJ databases">
        <title>Genome sequence of Rhodobacteraceae bacterium D4M1.</title>
        <authorList>
            <person name="Cao J."/>
        </authorList>
    </citation>
    <scope>NUCLEOTIDE SEQUENCE [LARGE SCALE GENOMIC DNA]</scope>
    <source>
        <strain evidence="8 9">D4M1</strain>
    </source>
</reference>
<evidence type="ECO:0000256" key="2">
    <source>
        <dbReference type="ARBA" id="ARBA00009853"/>
    </source>
</evidence>
<dbReference type="PANTHER" id="PTHR22911">
    <property type="entry name" value="ACYL-MALONYL CONDENSING ENZYME-RELATED"/>
    <property type="match status" value="1"/>
</dbReference>
<dbReference type="InterPro" id="IPR037185">
    <property type="entry name" value="EmrE-like"/>
</dbReference>
<feature type="transmembrane region" description="Helical" evidence="6">
    <location>
        <begin position="273"/>
        <end position="295"/>
    </location>
</feature>
<dbReference type="SUPFAM" id="SSF103481">
    <property type="entry name" value="Multidrug resistance efflux transporter EmrE"/>
    <property type="match status" value="2"/>
</dbReference>
<name>A0A5B8FVJ0_9RHOB</name>
<dbReference type="KEGG" id="ppru:FDP22_12095"/>
<evidence type="ECO:0000256" key="5">
    <source>
        <dbReference type="ARBA" id="ARBA00023136"/>
    </source>
</evidence>
<dbReference type="GO" id="GO:0016020">
    <property type="term" value="C:membrane"/>
    <property type="evidence" value="ECO:0007669"/>
    <property type="project" value="UniProtKB-SubCell"/>
</dbReference>
<feature type="transmembrane region" description="Helical" evidence="6">
    <location>
        <begin position="358"/>
        <end position="375"/>
    </location>
</feature>
<feature type="domain" description="EamA" evidence="7">
    <location>
        <begin position="102"/>
        <end position="235"/>
    </location>
</feature>
<feature type="transmembrane region" description="Helical" evidence="6">
    <location>
        <begin position="244"/>
        <end position="261"/>
    </location>
</feature>
<comment type="similarity">
    <text evidence="2">Belongs to the drug/metabolite transporter (DMT) superfamily. 10 TMS drug/metabolite exporter (DME) (TC 2.A.7.3) family.</text>
</comment>
<feature type="transmembrane region" description="Helical" evidence="6">
    <location>
        <begin position="167"/>
        <end position="185"/>
    </location>
</feature>
<evidence type="ECO:0000259" key="7">
    <source>
        <dbReference type="Pfam" id="PF00892"/>
    </source>
</evidence>
<gene>
    <name evidence="8" type="ORF">FDP22_12095</name>
</gene>
<dbReference type="AlphaFoldDB" id="A0A5B8FVJ0"/>
<keyword evidence="9" id="KW-1185">Reference proteome</keyword>
<feature type="transmembrane region" description="Helical" evidence="6">
    <location>
        <begin position="134"/>
        <end position="155"/>
    </location>
</feature>
<evidence type="ECO:0000256" key="6">
    <source>
        <dbReference type="SAM" id="Phobius"/>
    </source>
</evidence>
<keyword evidence="5 6" id="KW-0472">Membrane</keyword>
<evidence type="ECO:0000256" key="4">
    <source>
        <dbReference type="ARBA" id="ARBA00022989"/>
    </source>
</evidence>
<organism evidence="8 9">
    <name type="scientific">Paroceanicella profunda</name>
    <dbReference type="NCBI Taxonomy" id="2579971"/>
    <lineage>
        <taxon>Bacteria</taxon>
        <taxon>Pseudomonadati</taxon>
        <taxon>Pseudomonadota</taxon>
        <taxon>Alphaproteobacteria</taxon>
        <taxon>Rhodobacterales</taxon>
        <taxon>Paracoccaceae</taxon>
        <taxon>Paroceanicella</taxon>
    </lineage>
</organism>
<feature type="transmembrane region" description="Helical" evidence="6">
    <location>
        <begin position="191"/>
        <end position="209"/>
    </location>
</feature>
<protein>
    <submittedName>
        <fullName evidence="8">DMT family transporter</fullName>
    </submittedName>
</protein>
<accession>A0A5B8FVJ0</accession>
<feature type="transmembrane region" description="Helical" evidence="6">
    <location>
        <begin position="301"/>
        <end position="320"/>
    </location>
</feature>
<keyword evidence="4 6" id="KW-1133">Transmembrane helix</keyword>
<dbReference type="EMBL" id="CP040818">
    <property type="protein sequence ID" value="QDL92455.1"/>
    <property type="molecule type" value="Genomic_DNA"/>
</dbReference>
<evidence type="ECO:0000313" key="8">
    <source>
        <dbReference type="EMBL" id="QDL92455.1"/>
    </source>
</evidence>
<feature type="transmembrane region" description="Helical" evidence="6">
    <location>
        <begin position="104"/>
        <end position="122"/>
    </location>
</feature>
<evidence type="ECO:0000256" key="3">
    <source>
        <dbReference type="ARBA" id="ARBA00022692"/>
    </source>
</evidence>
<dbReference type="PANTHER" id="PTHR22911:SF6">
    <property type="entry name" value="SOLUTE CARRIER FAMILY 35 MEMBER G1"/>
    <property type="match status" value="1"/>
</dbReference>
<evidence type="ECO:0000256" key="1">
    <source>
        <dbReference type="ARBA" id="ARBA00004141"/>
    </source>
</evidence>
<sequence>MRTRTGACANMSGGLPYEAHIGVYGNRGPGAPGRPPLRVRGLWTGGACRRSAPPAPRGVPPAGAPAPGWARLSTCHLPGAVMPVAQAAPHAATLRPARDNLRGALWMLVSVLVSSAMTLGVRELSATLSPSTLVLLRSAITLLALLGMIAVVPRLRRGTRFSLPWHHLVRGVLTGVSMHLGFYTIAHLPLATATILFFTAPIFATLLAGVFHGEKVGPRRWTASALGFLGAVVILRPTAESFDIAMLAALASSLLLALALSMSRRLAETDGSFSTLLSSAAVTMLISVPAAWPVLELPDTPWLWMVMLAMIAAGAMRGLADIQAYRFGEAGLLAPLTYLRLVLLGAAGYLIYAETLDAATLAGSVIIIGSTLYIARREAQLRRQRRAA</sequence>
<evidence type="ECO:0000313" key="9">
    <source>
        <dbReference type="Proteomes" id="UP000305888"/>
    </source>
</evidence>
<dbReference type="OrthoDB" id="9807937at2"/>
<dbReference type="InterPro" id="IPR000620">
    <property type="entry name" value="EamA_dom"/>
</dbReference>
<feature type="transmembrane region" description="Helical" evidence="6">
    <location>
        <begin position="221"/>
        <end position="238"/>
    </location>
</feature>
<feature type="transmembrane region" description="Helical" evidence="6">
    <location>
        <begin position="332"/>
        <end position="352"/>
    </location>
</feature>
<dbReference type="Proteomes" id="UP000305888">
    <property type="component" value="Chromosome"/>
</dbReference>
<dbReference type="Gene3D" id="1.10.3730.20">
    <property type="match status" value="1"/>
</dbReference>